<name>A0A3R9NYI0_9BACT</name>
<reference evidence="1 2" key="1">
    <citation type="submission" date="2018-12" db="EMBL/GenBank/DDBJ databases">
        <authorList>
            <person name="Feng G."/>
            <person name="Zhu H."/>
        </authorList>
    </citation>
    <scope>NUCLEOTIDE SEQUENCE [LARGE SCALE GENOMIC DNA]</scope>
    <source>
        <strain evidence="1 2">LMG 26000</strain>
    </source>
</reference>
<organism evidence="1 2">
    <name type="scientific">Hymenobacter perfusus</name>
    <dbReference type="NCBI Taxonomy" id="1236770"/>
    <lineage>
        <taxon>Bacteria</taxon>
        <taxon>Pseudomonadati</taxon>
        <taxon>Bacteroidota</taxon>
        <taxon>Cytophagia</taxon>
        <taxon>Cytophagales</taxon>
        <taxon>Hymenobacteraceae</taxon>
        <taxon>Hymenobacter</taxon>
    </lineage>
</organism>
<dbReference type="OrthoDB" id="976407at2"/>
<evidence type="ECO:0000313" key="2">
    <source>
        <dbReference type="Proteomes" id="UP000270291"/>
    </source>
</evidence>
<protein>
    <submittedName>
        <fullName evidence="1">Uncharacterized protein</fullName>
    </submittedName>
</protein>
<dbReference type="RefSeq" id="WP_125436880.1">
    <property type="nucleotide sequence ID" value="NZ_RWIU01000002.1"/>
</dbReference>
<keyword evidence="2" id="KW-1185">Reference proteome</keyword>
<gene>
    <name evidence="1" type="ORF">EI293_09425</name>
</gene>
<accession>A0A3R9NYI0</accession>
<dbReference type="EMBL" id="RWIU01000002">
    <property type="protein sequence ID" value="RSK44721.1"/>
    <property type="molecule type" value="Genomic_DNA"/>
</dbReference>
<dbReference type="Proteomes" id="UP000270291">
    <property type="component" value="Unassembled WGS sequence"/>
</dbReference>
<sequence length="468" mass="51785">MNDCPEKDINNAPENYVFGGVVNAGHTVRKPSVFWTAAAISPAVPSAKILHKKQEVIVTCRTRSGPFFIIPLFLRNMRQSLLLLGASMLLTIAAHGQSIDAQKVTFDYVRLPLVPLPASTKSFSPEVVLRYQNAVEQQKADHVAAVAEAKAKAEKDKLDYKAMSLKDKALNRILLDERKPGEAVIPPANYTAQVYDSKTLASTYVTISGLQRAQGTDGDLRVTVSLDGFTLGPTTSVMMRDGKKVDPNLSPGPGLKQAYEVSYKSPVSVKVTTKDGTVLSDELLESSTSYTTVATQEYGSANQPTFLRQLDEDITKTNMKQVAEYLDSKFGQRSITRSTAIWVVTDKKINYDEYPQAYMKALMGYKILADASRATDAKKHLSESVALWEKALTESNPKDKKARIDEKVTAATLLNDAEANLWMNNFDEAEMLLARLKLLDISRYNTAAKELEKLVQDQRTRFTANKKS</sequence>
<evidence type="ECO:0000313" key="1">
    <source>
        <dbReference type="EMBL" id="RSK44721.1"/>
    </source>
</evidence>
<proteinExistence type="predicted"/>
<dbReference type="AlphaFoldDB" id="A0A3R9NYI0"/>
<comment type="caution">
    <text evidence="1">The sequence shown here is derived from an EMBL/GenBank/DDBJ whole genome shotgun (WGS) entry which is preliminary data.</text>
</comment>